<dbReference type="PANTHER" id="PTHR23270:SF10">
    <property type="entry name" value="PROTEIN RRP5 HOMOLOG"/>
    <property type="match status" value="1"/>
</dbReference>
<dbReference type="InterPro" id="IPR057302">
    <property type="entry name" value="Rrp5_S1"/>
</dbReference>
<feature type="region of interest" description="Disordered" evidence="5">
    <location>
        <begin position="171"/>
        <end position="201"/>
    </location>
</feature>
<dbReference type="FunFam" id="2.40.50.140:FF:000103">
    <property type="entry name" value="protein RRP5 homolog"/>
    <property type="match status" value="1"/>
</dbReference>
<keyword evidence="4" id="KW-0539">Nucleus</keyword>
<comment type="subcellular location">
    <subcellularLocation>
        <location evidence="1">Nucleus</location>
        <location evidence="1">Nucleolus</location>
    </subcellularLocation>
</comment>
<dbReference type="EMBL" id="KL198023">
    <property type="protein sequence ID" value="KDQ17789.1"/>
    <property type="molecule type" value="Genomic_DNA"/>
</dbReference>
<feature type="region of interest" description="Disordered" evidence="5">
    <location>
        <begin position="1"/>
        <end position="59"/>
    </location>
</feature>
<feature type="domain" description="S1 motif" evidence="6">
    <location>
        <begin position="999"/>
        <end position="1072"/>
    </location>
</feature>
<dbReference type="SUPFAM" id="SSF48452">
    <property type="entry name" value="TPR-like"/>
    <property type="match status" value="1"/>
</dbReference>
<dbReference type="FunFam" id="2.40.50.140:FF:000148">
    <property type="entry name" value="protein RRP5 homolog isoform X1"/>
    <property type="match status" value="1"/>
</dbReference>
<dbReference type="InterPro" id="IPR048059">
    <property type="entry name" value="Rrp5_S1_rpt_hs1_sc1"/>
</dbReference>
<evidence type="ECO:0000259" key="6">
    <source>
        <dbReference type="PROSITE" id="PS50126"/>
    </source>
</evidence>
<evidence type="ECO:0000256" key="1">
    <source>
        <dbReference type="ARBA" id="ARBA00004604"/>
    </source>
</evidence>
<dbReference type="CDD" id="cd05693">
    <property type="entry name" value="S1_Rrp5_repeat_hs1_sc1"/>
    <property type="match status" value="1"/>
</dbReference>
<dbReference type="CDD" id="cd05697">
    <property type="entry name" value="S1_Rrp5_repeat_hs5"/>
    <property type="match status" value="1"/>
</dbReference>
<feature type="domain" description="S1 motif" evidence="6">
    <location>
        <begin position="717"/>
        <end position="790"/>
    </location>
</feature>
<dbReference type="Proteomes" id="UP000027195">
    <property type="component" value="Unassembled WGS sequence"/>
</dbReference>
<proteinExistence type="predicted"/>
<dbReference type="CDD" id="cd05708">
    <property type="entry name" value="S1_Rrp5_repeat_sc12"/>
    <property type="match status" value="1"/>
</dbReference>
<dbReference type="InterPro" id="IPR012340">
    <property type="entry name" value="NA-bd_OB-fold"/>
</dbReference>
<dbReference type="FunFam" id="1.25.40.10:FF:000727">
    <property type="entry name" value="Chromosome 1, whole genome shotgun sequence"/>
    <property type="match status" value="1"/>
</dbReference>
<name>A0A067MQE8_BOTB1</name>
<dbReference type="InterPro" id="IPR003029">
    <property type="entry name" value="S1_domain"/>
</dbReference>
<keyword evidence="2" id="KW-0698">rRNA processing</keyword>
<dbReference type="CDD" id="cd05707">
    <property type="entry name" value="S1_Rrp5_repeat_sc11"/>
    <property type="match status" value="1"/>
</dbReference>
<dbReference type="Gene3D" id="2.40.50.140">
    <property type="entry name" value="Nucleic acid-binding proteins"/>
    <property type="match status" value="8"/>
</dbReference>
<organism evidence="7 8">
    <name type="scientific">Botryobasidium botryosum (strain FD-172 SS1)</name>
    <dbReference type="NCBI Taxonomy" id="930990"/>
    <lineage>
        <taxon>Eukaryota</taxon>
        <taxon>Fungi</taxon>
        <taxon>Dikarya</taxon>
        <taxon>Basidiomycota</taxon>
        <taxon>Agaricomycotina</taxon>
        <taxon>Agaricomycetes</taxon>
        <taxon>Cantharellales</taxon>
        <taxon>Botryobasidiaceae</taxon>
        <taxon>Botryobasidium</taxon>
    </lineage>
</organism>
<dbReference type="FunFam" id="2.40.50.140:FF:000155">
    <property type="entry name" value="rRNA biogenesis protein RRP5"/>
    <property type="match status" value="1"/>
</dbReference>
<feature type="compositionally biased region" description="Basic residues" evidence="5">
    <location>
        <begin position="86"/>
        <end position="100"/>
    </location>
</feature>
<feature type="region of interest" description="Disordered" evidence="5">
    <location>
        <begin position="1158"/>
        <end position="1231"/>
    </location>
</feature>
<evidence type="ECO:0000313" key="8">
    <source>
        <dbReference type="Proteomes" id="UP000027195"/>
    </source>
</evidence>
<dbReference type="HOGENOM" id="CLU_000845_0_1_1"/>
<feature type="compositionally biased region" description="Acidic residues" evidence="5">
    <location>
        <begin position="172"/>
        <end position="191"/>
    </location>
</feature>
<dbReference type="Pfam" id="PF00575">
    <property type="entry name" value="S1"/>
    <property type="match status" value="2"/>
</dbReference>
<feature type="domain" description="S1 motif" evidence="6">
    <location>
        <begin position="910"/>
        <end position="979"/>
    </location>
</feature>
<dbReference type="SUPFAM" id="SSF50249">
    <property type="entry name" value="Nucleic acid-binding proteins"/>
    <property type="match status" value="9"/>
</dbReference>
<dbReference type="GO" id="GO:0032040">
    <property type="term" value="C:small-subunit processome"/>
    <property type="evidence" value="ECO:0007669"/>
    <property type="project" value="TreeGrafter"/>
</dbReference>
<dbReference type="SMART" id="SM00386">
    <property type="entry name" value="HAT"/>
    <property type="match status" value="6"/>
</dbReference>
<dbReference type="InterPro" id="IPR057301">
    <property type="entry name" value="Rrp5_OB_4th"/>
</dbReference>
<dbReference type="OrthoDB" id="412781at2759"/>
<dbReference type="InterPro" id="IPR045209">
    <property type="entry name" value="Rrp5"/>
</dbReference>
<dbReference type="Gene3D" id="1.25.40.10">
    <property type="entry name" value="Tetratricopeptide repeat domain"/>
    <property type="match status" value="1"/>
</dbReference>
<dbReference type="GO" id="GO:0003723">
    <property type="term" value="F:RNA binding"/>
    <property type="evidence" value="ECO:0007669"/>
    <property type="project" value="TreeGrafter"/>
</dbReference>
<accession>A0A067MQE8</accession>
<feature type="domain" description="S1 motif" evidence="6">
    <location>
        <begin position="630"/>
        <end position="699"/>
    </location>
</feature>
<evidence type="ECO:0000256" key="4">
    <source>
        <dbReference type="ARBA" id="ARBA00023242"/>
    </source>
</evidence>
<dbReference type="SMART" id="SM00316">
    <property type="entry name" value="S1"/>
    <property type="match status" value="10"/>
</dbReference>
<gene>
    <name evidence="7" type="ORF">BOTBODRAFT_29943</name>
</gene>
<feature type="domain" description="S1 motif" evidence="6">
    <location>
        <begin position="450"/>
        <end position="524"/>
    </location>
</feature>
<dbReference type="Pfam" id="PF24685">
    <property type="entry name" value="OB_RRP5_4th"/>
    <property type="match status" value="1"/>
</dbReference>
<dbReference type="InterPro" id="IPR003107">
    <property type="entry name" value="HAT"/>
</dbReference>
<dbReference type="STRING" id="930990.A0A067MQE8"/>
<feature type="domain" description="S1 motif" evidence="6">
    <location>
        <begin position="352"/>
        <end position="410"/>
    </location>
</feature>
<reference evidence="8" key="1">
    <citation type="journal article" date="2014" name="Proc. Natl. Acad. Sci. U.S.A.">
        <title>Extensive sampling of basidiomycete genomes demonstrates inadequacy of the white-rot/brown-rot paradigm for wood decay fungi.</title>
        <authorList>
            <person name="Riley R."/>
            <person name="Salamov A.A."/>
            <person name="Brown D.W."/>
            <person name="Nagy L.G."/>
            <person name="Floudas D."/>
            <person name="Held B.W."/>
            <person name="Levasseur A."/>
            <person name="Lombard V."/>
            <person name="Morin E."/>
            <person name="Otillar R."/>
            <person name="Lindquist E.A."/>
            <person name="Sun H."/>
            <person name="LaButti K.M."/>
            <person name="Schmutz J."/>
            <person name="Jabbour D."/>
            <person name="Luo H."/>
            <person name="Baker S.E."/>
            <person name="Pisabarro A.G."/>
            <person name="Walton J.D."/>
            <person name="Blanchette R.A."/>
            <person name="Henrissat B."/>
            <person name="Martin F."/>
            <person name="Cullen D."/>
            <person name="Hibbett D.S."/>
            <person name="Grigoriev I.V."/>
        </authorList>
    </citation>
    <scope>NUCLEOTIDE SEQUENCE [LARGE SCALE GENOMIC DNA]</scope>
    <source>
        <strain evidence="8">FD-172 SS1</strain>
    </source>
</reference>
<feature type="compositionally biased region" description="Polar residues" evidence="5">
    <location>
        <begin position="1170"/>
        <end position="1185"/>
    </location>
</feature>
<sequence length="1499" mass="166155">MRTKRSREEHAQKPDRTKKIKKSHEDAAPKPPPTKEPRLKSALVQDEVDFPRGGGSTLTPFEYKEIQAEAAKEVANELNFEDSQTKKAKSKSRARGKSISKGKSSAKDGGDAKDTIRVEHLNYKRLITGTRILCQVVAIRPLALIVSLPHQLMGHVPITHISNLFTERLENMEESEEEEEGEEEQSEDESGDERAKTRKDKNKVPELHEIFKVGQYLRAVVTAVRPAGASAGVDLGRTKDEVEKASRRVELSVAPAQVNAAVSKRDLGPGFNISGAVKSVEDHGYILDFGITDVSAFLSFSDAKKAFPEKLSVGQLVETSVQKMSENGRTCSVSVDPSVLKSASVSEVTTVGSVLPGALVNALVTAVLPWGLNVQILGFFEGTLDLFHLKNSAEIESKYKLGQKIKVRILWDIISTSPRKFALSALPHIVSLRSPRTSTKQSVPESYPIGTIFDVVKVERVESEWGLVCGIADDVKGFVHISQVSDDHVPSLSATSGMWKVGTTHRARAVGFSALDGILLISLQPSILDQKFLQVADVHVGEVIKATVIRLADVGLFLSVSNNVEGVVWPTHFADIKLKHPERRFKPGATVKCRVLWVDPERKRLRFTLKKTLVESELPAITQFSDATVGMVTHGVVSKIFPKSLLVEYYSGVRASVPLREASETAGANLESDFFVGQVVKTRVIALDSDTSRITASIRQAASSFQAQLDVSAVEIGSSCDGVVTEIHKDNVLVTLKPVGVRALVSLNNLANHRETTSAQLRSTLKVGEILSDLVVVTKNVDKGIVIAANRPKARESTAANKDAAKKIRNFNSFKVGEVISGRVLNHGRATSILLSKHVRGVLHPTDVSDDYSKAAPYPPVDSDINVVVTHIDHAKKRITLSARPSRVSPGDSAPVIDREIESVQDLKVGDSVRGFVKSVADHGLFVTIGRDVDARVQIKELFDDYVKDWKPRFQENQVVQGRILALDTEKKQVELTFRSGDLARSSKSALQLRDFEEGQKVDALVKRVEPYGVFVSIKGSRISGLCHKSQISDNKDADVAEALKGFREGDPVRAIILKINLETGRIDFGLKPSYFESEDFDMEVDEDDVEEEGEDEDDDGDDDGDEEAEEEREDEGEESDESEHAEEESDEEADGVNSDGEESSDFEVILVDEPESIPERATPARQPVPTLQLSGGFSWSNPTADTAIASGSESSDDEDGGQGPSKKSKRKRRHEIQRDLTTDMHTKTPESTGEFERLVLASPNSSFLWIQYMSFQLQLSEVDKAREIGRRALQAINFREEQEKLNVWTALLNLETMYGSDETLDAVFKDAARHNDSKTMHLRLAEILDQAQKSDKAEELYRRTSKKFGASSKVWTHFGEHYFKASRVEDARKLLPRSLQSLEKRKHLKTISKFAQMEYKLADPERGKTIFEGIIDSHPKRLDLWSVYMDMEISQGNIQSLRNIFERVFTQKLSTKKAKFFFKKWLEVERSIGTEEGADLVKEKAVEWTQRKGVQDAS</sequence>
<dbReference type="FunCoup" id="A0A067MQE8">
    <property type="interactions" value="589"/>
</dbReference>
<feature type="domain" description="S1 motif" evidence="6">
    <location>
        <begin position="541"/>
        <end position="610"/>
    </location>
</feature>
<keyword evidence="8" id="KW-1185">Reference proteome</keyword>
<dbReference type="Pfam" id="PF23459">
    <property type="entry name" value="S1_RRP5"/>
    <property type="match status" value="1"/>
</dbReference>
<feature type="region of interest" description="Disordered" evidence="5">
    <location>
        <begin position="77"/>
        <end position="111"/>
    </location>
</feature>
<feature type="compositionally biased region" description="Basic and acidic residues" evidence="5">
    <location>
        <begin position="1217"/>
        <end position="1229"/>
    </location>
</feature>
<evidence type="ECO:0000256" key="5">
    <source>
        <dbReference type="SAM" id="MobiDB-lite"/>
    </source>
</evidence>
<protein>
    <recommendedName>
        <fullName evidence="6">S1 motif domain-containing protein</fullName>
    </recommendedName>
</protein>
<feature type="domain" description="S1 motif" evidence="6">
    <location>
        <begin position="817"/>
        <end position="884"/>
    </location>
</feature>
<evidence type="ECO:0000256" key="2">
    <source>
        <dbReference type="ARBA" id="ARBA00022552"/>
    </source>
</evidence>
<dbReference type="InParanoid" id="A0A067MQE8"/>
<feature type="region of interest" description="Disordered" evidence="5">
    <location>
        <begin position="1078"/>
        <end position="1144"/>
    </location>
</feature>
<dbReference type="InterPro" id="IPR011990">
    <property type="entry name" value="TPR-like_helical_dom_sf"/>
</dbReference>
<dbReference type="PANTHER" id="PTHR23270">
    <property type="entry name" value="PROGRAMMED CELL DEATH PROTEIN 11 PRE-RRNA PROCESSING PROTEIN RRP5"/>
    <property type="match status" value="1"/>
</dbReference>
<feature type="domain" description="S1 motif" evidence="6">
    <location>
        <begin position="270"/>
        <end position="336"/>
    </location>
</feature>
<keyword evidence="3" id="KW-0677">Repeat</keyword>
<dbReference type="PROSITE" id="PS50126">
    <property type="entry name" value="S1"/>
    <property type="match status" value="9"/>
</dbReference>
<evidence type="ECO:0000313" key="7">
    <source>
        <dbReference type="EMBL" id="KDQ17789.1"/>
    </source>
</evidence>
<evidence type="ECO:0000256" key="3">
    <source>
        <dbReference type="ARBA" id="ARBA00022737"/>
    </source>
</evidence>
<feature type="compositionally biased region" description="Basic residues" evidence="5">
    <location>
        <begin position="1207"/>
        <end position="1216"/>
    </location>
</feature>
<feature type="compositionally biased region" description="Basic and acidic residues" evidence="5">
    <location>
        <begin position="1"/>
        <end position="39"/>
    </location>
</feature>
<dbReference type="GO" id="GO:0006364">
    <property type="term" value="P:rRNA processing"/>
    <property type="evidence" value="ECO:0007669"/>
    <property type="project" value="UniProtKB-KW"/>
</dbReference>